<gene>
    <name evidence="4" type="ORF">K7432_006434</name>
</gene>
<evidence type="ECO:0000259" key="3">
    <source>
        <dbReference type="Pfam" id="PF23585"/>
    </source>
</evidence>
<protein>
    <recommendedName>
        <fullName evidence="3">DUF7137 domain-containing protein</fullName>
    </recommendedName>
</protein>
<comment type="caution">
    <text evidence="4">The sequence shown here is derived from an EMBL/GenBank/DDBJ whole genome shotgun (WGS) entry which is preliminary data.</text>
</comment>
<keyword evidence="2" id="KW-0732">Signal</keyword>
<feature type="domain" description="DUF7137" evidence="3">
    <location>
        <begin position="137"/>
        <end position="244"/>
    </location>
</feature>
<dbReference type="Proteomes" id="UP001479436">
    <property type="component" value="Unassembled WGS sequence"/>
</dbReference>
<evidence type="ECO:0000313" key="4">
    <source>
        <dbReference type="EMBL" id="KAK9765322.1"/>
    </source>
</evidence>
<feature type="compositionally biased region" description="Low complexity" evidence="1">
    <location>
        <begin position="82"/>
        <end position="108"/>
    </location>
</feature>
<feature type="chain" id="PRO_5046655722" description="DUF7137 domain-containing protein" evidence="2">
    <location>
        <begin position="24"/>
        <end position="274"/>
    </location>
</feature>
<accession>A0ABR2WUY8</accession>
<feature type="compositionally biased region" description="Low complexity" evidence="1">
    <location>
        <begin position="26"/>
        <end position="70"/>
    </location>
</feature>
<dbReference type="EMBL" id="JASJQH010000284">
    <property type="protein sequence ID" value="KAK9765322.1"/>
    <property type="molecule type" value="Genomic_DNA"/>
</dbReference>
<feature type="signal peptide" evidence="2">
    <location>
        <begin position="1"/>
        <end position="23"/>
    </location>
</feature>
<keyword evidence="5" id="KW-1185">Reference proteome</keyword>
<reference evidence="4 5" key="1">
    <citation type="submission" date="2023-04" db="EMBL/GenBank/DDBJ databases">
        <title>Genome of Basidiobolus ranarum AG-B5.</title>
        <authorList>
            <person name="Stajich J.E."/>
            <person name="Carter-House D."/>
            <person name="Gryganskyi A."/>
        </authorList>
    </citation>
    <scope>NUCLEOTIDE SEQUENCE [LARGE SCALE GENOMIC DNA]</scope>
    <source>
        <strain evidence="4 5">AG-B5</strain>
    </source>
</reference>
<evidence type="ECO:0000256" key="1">
    <source>
        <dbReference type="SAM" id="MobiDB-lite"/>
    </source>
</evidence>
<dbReference type="InterPro" id="IPR055561">
    <property type="entry name" value="DUF7137"/>
</dbReference>
<feature type="region of interest" description="Disordered" evidence="1">
    <location>
        <begin position="26"/>
        <end position="110"/>
    </location>
</feature>
<dbReference type="Pfam" id="PF23585">
    <property type="entry name" value="DUF7137"/>
    <property type="match status" value="1"/>
</dbReference>
<sequence length="274" mass="28263">MRFCSKISATLLVAVLLTTGVVGQNANPSPSASGAGNTSPSPSGGGNATPSSSAGGNSTPTGTPSGSTAANPSGTNTPTPSGAAGNNTTTPATPDGNNTTTPNSNTCTGFPNPSNPVLTLCSPAKIWDNALNTQGRYLISNTDEVKFQWVLQKVTVLPQVLTFRLTVPSVTNKAFVANVSGSETVYIWKTKDWDQTSYPLKEGSGYVMEITDADAEAANANTTGRMTRTSFSFSIYTKIGNKPVDPNSLNAAPSQTPTIAFVTMLLSSFLILGQ</sequence>
<name>A0ABR2WUY8_9FUNG</name>
<evidence type="ECO:0000313" key="5">
    <source>
        <dbReference type="Proteomes" id="UP001479436"/>
    </source>
</evidence>
<feature type="compositionally biased region" description="Polar residues" evidence="1">
    <location>
        <begin position="71"/>
        <end position="80"/>
    </location>
</feature>
<proteinExistence type="predicted"/>
<evidence type="ECO:0000256" key="2">
    <source>
        <dbReference type="SAM" id="SignalP"/>
    </source>
</evidence>
<organism evidence="4 5">
    <name type="scientific">Basidiobolus ranarum</name>
    <dbReference type="NCBI Taxonomy" id="34480"/>
    <lineage>
        <taxon>Eukaryota</taxon>
        <taxon>Fungi</taxon>
        <taxon>Fungi incertae sedis</taxon>
        <taxon>Zoopagomycota</taxon>
        <taxon>Entomophthoromycotina</taxon>
        <taxon>Basidiobolomycetes</taxon>
        <taxon>Basidiobolales</taxon>
        <taxon>Basidiobolaceae</taxon>
        <taxon>Basidiobolus</taxon>
    </lineage>
</organism>